<name>A0A561WBT3_ACTTI</name>
<dbReference type="PANTHER" id="PTHR30466:SF1">
    <property type="entry name" value="FMN REDUCTASE (NADH) RUTF"/>
    <property type="match status" value="1"/>
</dbReference>
<keyword evidence="4" id="KW-1185">Reference proteome</keyword>
<dbReference type="Proteomes" id="UP000320239">
    <property type="component" value="Unassembled WGS sequence"/>
</dbReference>
<evidence type="ECO:0000313" key="4">
    <source>
        <dbReference type="Proteomes" id="UP000320239"/>
    </source>
</evidence>
<dbReference type="Pfam" id="PF01613">
    <property type="entry name" value="Flavin_Reduct"/>
    <property type="match status" value="1"/>
</dbReference>
<evidence type="ECO:0000259" key="2">
    <source>
        <dbReference type="SMART" id="SM00903"/>
    </source>
</evidence>
<comment type="caution">
    <text evidence="3">The sequence shown here is derived from an EMBL/GenBank/DDBJ whole genome shotgun (WGS) entry which is preliminary data.</text>
</comment>
<dbReference type="InterPro" id="IPR002563">
    <property type="entry name" value="Flavin_Rdtase-like_dom"/>
</dbReference>
<protein>
    <submittedName>
        <fullName evidence="3">Flavin reductase (DIM6/NTAB) family NADH-FMN oxidoreductase RutF</fullName>
    </submittedName>
</protein>
<reference evidence="3 4" key="1">
    <citation type="submission" date="2019-06" db="EMBL/GenBank/DDBJ databases">
        <title>Sequencing the genomes of 1000 actinobacteria strains.</title>
        <authorList>
            <person name="Klenk H.-P."/>
        </authorList>
    </citation>
    <scope>NUCLEOTIDE SEQUENCE [LARGE SCALE GENOMIC DNA]</scope>
    <source>
        <strain evidence="3 4">DSM 43866</strain>
    </source>
</reference>
<dbReference type="RefSeq" id="WP_122979963.1">
    <property type="nucleotide sequence ID" value="NZ_BOMX01000150.1"/>
</dbReference>
<dbReference type="InterPro" id="IPR050268">
    <property type="entry name" value="NADH-dep_flavin_reductase"/>
</dbReference>
<dbReference type="GO" id="GO:0010181">
    <property type="term" value="F:FMN binding"/>
    <property type="evidence" value="ECO:0007669"/>
    <property type="project" value="InterPro"/>
</dbReference>
<dbReference type="GO" id="GO:0006208">
    <property type="term" value="P:pyrimidine nucleobase catabolic process"/>
    <property type="evidence" value="ECO:0007669"/>
    <property type="project" value="TreeGrafter"/>
</dbReference>
<dbReference type="SUPFAM" id="SSF50475">
    <property type="entry name" value="FMN-binding split barrel"/>
    <property type="match status" value="1"/>
</dbReference>
<proteinExistence type="predicted"/>
<accession>A0A561WBT3</accession>
<feature type="domain" description="Flavin reductase like" evidence="2">
    <location>
        <begin position="19"/>
        <end position="166"/>
    </location>
</feature>
<gene>
    <name evidence="3" type="ORF">FHX34_103868</name>
</gene>
<dbReference type="GO" id="GO:0042602">
    <property type="term" value="F:riboflavin reductase (NADPH) activity"/>
    <property type="evidence" value="ECO:0007669"/>
    <property type="project" value="TreeGrafter"/>
</dbReference>
<dbReference type="PANTHER" id="PTHR30466">
    <property type="entry name" value="FLAVIN REDUCTASE"/>
    <property type="match status" value="1"/>
</dbReference>
<dbReference type="Gene3D" id="2.30.110.10">
    <property type="entry name" value="Electron Transport, Fmn-binding Protein, Chain A"/>
    <property type="match status" value="1"/>
</dbReference>
<dbReference type="InterPro" id="IPR012349">
    <property type="entry name" value="Split_barrel_FMN-bd"/>
</dbReference>
<dbReference type="AlphaFoldDB" id="A0A561WBT3"/>
<evidence type="ECO:0000313" key="3">
    <source>
        <dbReference type="EMBL" id="TWG21330.1"/>
    </source>
</evidence>
<dbReference type="SMART" id="SM00903">
    <property type="entry name" value="Flavin_Reduct"/>
    <property type="match status" value="1"/>
</dbReference>
<sequence length="174" mass="18398">MDGQLRTASADLRALRRTFAAFATGVTVLTVGGSRPHGMTANSFTSVSLDPPLVLVCVDRTAVMHQRVLDAGSFAVSVLAAGQHQVARHFADRRRPLGLAEFDGIACEAGPATGAPLIGGALAGFECVLRHMYDGGDHSIVVGELLSMRRADGDDPLLFLDGRFRQVLAAEVTR</sequence>
<dbReference type="OrthoDB" id="9792858at2"/>
<dbReference type="EMBL" id="VIWY01000003">
    <property type="protein sequence ID" value="TWG21330.1"/>
    <property type="molecule type" value="Genomic_DNA"/>
</dbReference>
<organism evidence="3 4">
    <name type="scientific">Actinoplanes teichomyceticus</name>
    <dbReference type="NCBI Taxonomy" id="1867"/>
    <lineage>
        <taxon>Bacteria</taxon>
        <taxon>Bacillati</taxon>
        <taxon>Actinomycetota</taxon>
        <taxon>Actinomycetes</taxon>
        <taxon>Micromonosporales</taxon>
        <taxon>Micromonosporaceae</taxon>
        <taxon>Actinoplanes</taxon>
    </lineage>
</organism>
<keyword evidence="1" id="KW-0560">Oxidoreductase</keyword>
<evidence type="ECO:0000256" key="1">
    <source>
        <dbReference type="ARBA" id="ARBA00023002"/>
    </source>
</evidence>